<feature type="region of interest" description="Disordered" evidence="1">
    <location>
        <begin position="24"/>
        <end position="56"/>
    </location>
</feature>
<comment type="caution">
    <text evidence="2">The sequence shown here is derived from an EMBL/GenBank/DDBJ whole genome shotgun (WGS) entry which is preliminary data.</text>
</comment>
<evidence type="ECO:0000256" key="1">
    <source>
        <dbReference type="SAM" id="MobiDB-lite"/>
    </source>
</evidence>
<reference evidence="2 3" key="1">
    <citation type="submission" date="2016-06" db="EMBL/GenBank/DDBJ databases">
        <title>Evolution of pathogenesis and genome organization in the Tremellales.</title>
        <authorList>
            <person name="Cuomo C."/>
            <person name="Litvintseva A."/>
            <person name="Heitman J."/>
            <person name="Chen Y."/>
            <person name="Sun S."/>
            <person name="Springer D."/>
            <person name="Dromer F."/>
            <person name="Young S."/>
            <person name="Zeng Q."/>
            <person name="Chapman S."/>
            <person name="Gujja S."/>
            <person name="Saif S."/>
            <person name="Birren B."/>
        </authorList>
    </citation>
    <scope>NUCLEOTIDE SEQUENCE [LARGE SCALE GENOMIC DNA]</scope>
    <source>
        <strain evidence="2 3">CBS 7118</strain>
    </source>
</reference>
<dbReference type="GeneID" id="30195480"/>
<accession>A0A1E3INR4</accession>
<dbReference type="Proteomes" id="UP000094819">
    <property type="component" value="Unassembled WGS sequence"/>
</dbReference>
<evidence type="ECO:0000313" key="2">
    <source>
        <dbReference type="EMBL" id="ODN90250.1"/>
    </source>
</evidence>
<name>A0A1E3INR4_9TREE</name>
<feature type="compositionally biased region" description="Low complexity" evidence="1">
    <location>
        <begin position="24"/>
        <end position="34"/>
    </location>
</feature>
<dbReference type="RefSeq" id="XP_019029772.1">
    <property type="nucleotide sequence ID" value="XM_019178334.1"/>
</dbReference>
<gene>
    <name evidence="2" type="ORF">L198_06268</name>
</gene>
<feature type="compositionally biased region" description="Polar residues" evidence="1">
    <location>
        <begin position="123"/>
        <end position="135"/>
    </location>
</feature>
<evidence type="ECO:0000313" key="3">
    <source>
        <dbReference type="Proteomes" id="UP000094819"/>
    </source>
</evidence>
<dbReference type="EMBL" id="AWGH01000021">
    <property type="protein sequence ID" value="ODN90250.1"/>
    <property type="molecule type" value="Genomic_DNA"/>
</dbReference>
<keyword evidence="3" id="KW-1185">Reference proteome</keyword>
<dbReference type="AlphaFoldDB" id="A0A1E3INR4"/>
<feature type="region of interest" description="Disordered" evidence="1">
    <location>
        <begin position="221"/>
        <end position="244"/>
    </location>
</feature>
<dbReference type="OrthoDB" id="10404744at2759"/>
<feature type="region of interest" description="Disordered" evidence="1">
    <location>
        <begin position="87"/>
        <end position="135"/>
    </location>
</feature>
<proteinExistence type="predicted"/>
<protein>
    <submittedName>
        <fullName evidence="2">Uncharacterized protein</fullName>
    </submittedName>
</protein>
<feature type="region of interest" description="Disordered" evidence="1">
    <location>
        <begin position="169"/>
        <end position="201"/>
    </location>
</feature>
<sequence>MSTHTITAPIPTYAHRALHRSWAAPAPVPHNHNSPSPPARPVHRPRTTRSVGREGQEQWFECHPLHHPAPRRVSNFAVHLRDVIDMIDKDPGESEEVGEGEGEGKKMSDFETPAGSPAESPVFRTSSSSSLGFVSRPSQLGLTSVVLEEEEAGGVEAGVSAERKDVDVAGLADTEPEAVTGGGKAVQSFENPAPRVPPPPRLSVFKRRAATLPSTPQFLASRQTQTQTQTHRPHTQPSLSPLPTRPIFEREAFKTTEDKIHNYIKHYQTHPWTEMEEGPDYFLFGWRNEVIASWNRFYSKENEAKRREARGSVSLPG</sequence>
<organism evidence="2 3">
    <name type="scientific">Cryptococcus wingfieldii CBS 7118</name>
    <dbReference type="NCBI Taxonomy" id="1295528"/>
    <lineage>
        <taxon>Eukaryota</taxon>
        <taxon>Fungi</taxon>
        <taxon>Dikarya</taxon>
        <taxon>Basidiomycota</taxon>
        <taxon>Agaricomycotina</taxon>
        <taxon>Tremellomycetes</taxon>
        <taxon>Tremellales</taxon>
        <taxon>Cryptococcaceae</taxon>
        <taxon>Cryptococcus</taxon>
    </lineage>
</organism>